<evidence type="ECO:0000259" key="6">
    <source>
        <dbReference type="Pfam" id="PF08546"/>
    </source>
</evidence>
<evidence type="ECO:0000256" key="3">
    <source>
        <dbReference type="ARBA" id="ARBA00023002"/>
    </source>
</evidence>
<dbReference type="SUPFAM" id="SSF48179">
    <property type="entry name" value="6-phosphogluconate dehydrogenase C-terminal domain-like"/>
    <property type="match status" value="1"/>
</dbReference>
<keyword evidence="8" id="KW-1185">Reference proteome</keyword>
<dbReference type="InterPro" id="IPR051402">
    <property type="entry name" value="KPR-Related"/>
</dbReference>
<evidence type="ECO:0000256" key="2">
    <source>
        <dbReference type="ARBA" id="ARBA00022857"/>
    </source>
</evidence>
<reference evidence="7 8" key="1">
    <citation type="submission" date="2019-06" db="EMBL/GenBank/DDBJ databases">
        <authorList>
            <person name="Broberg M."/>
        </authorList>
    </citation>
    <scope>NUCLEOTIDE SEQUENCE [LARGE SCALE GENOMIC DNA]</scope>
</reference>
<evidence type="ECO:0000259" key="5">
    <source>
        <dbReference type="Pfam" id="PF02558"/>
    </source>
</evidence>
<dbReference type="InterPro" id="IPR013332">
    <property type="entry name" value="KPR_N"/>
</dbReference>
<dbReference type="PANTHER" id="PTHR21708:SF30">
    <property type="entry name" value="2-DEHYDROPANTOATE 2-REDUCTASE-RELATED"/>
    <property type="match status" value="1"/>
</dbReference>
<evidence type="ECO:0000313" key="8">
    <source>
        <dbReference type="Proteomes" id="UP000766486"/>
    </source>
</evidence>
<comment type="caution">
    <text evidence="7">The sequence shown here is derived from an EMBL/GenBank/DDBJ whole genome shotgun (WGS) entry which is preliminary data.</text>
</comment>
<evidence type="ECO:0000256" key="1">
    <source>
        <dbReference type="ARBA" id="ARBA00007870"/>
    </source>
</evidence>
<keyword evidence="3 4" id="KW-0560">Oxidoreductase</keyword>
<evidence type="ECO:0000256" key="4">
    <source>
        <dbReference type="RuleBase" id="RU362068"/>
    </source>
</evidence>
<gene>
    <name evidence="7" type="ORF">CLO192961_LOCUS490200</name>
</gene>
<organism evidence="7 8">
    <name type="scientific">Bionectria ochroleuca</name>
    <name type="common">Gliocladium roseum</name>
    <dbReference type="NCBI Taxonomy" id="29856"/>
    <lineage>
        <taxon>Eukaryota</taxon>
        <taxon>Fungi</taxon>
        <taxon>Dikarya</taxon>
        <taxon>Ascomycota</taxon>
        <taxon>Pezizomycotina</taxon>
        <taxon>Sordariomycetes</taxon>
        <taxon>Hypocreomycetidae</taxon>
        <taxon>Hypocreales</taxon>
        <taxon>Bionectriaceae</taxon>
        <taxon>Clonostachys</taxon>
    </lineage>
</organism>
<dbReference type="Pfam" id="PF02558">
    <property type="entry name" value="ApbA"/>
    <property type="match status" value="1"/>
</dbReference>
<evidence type="ECO:0000313" key="7">
    <source>
        <dbReference type="EMBL" id="VUC37950.1"/>
    </source>
</evidence>
<comment type="similarity">
    <text evidence="1 4">Belongs to the ketopantoate reductase family.</text>
</comment>
<dbReference type="Pfam" id="PF08546">
    <property type="entry name" value="ApbA_C"/>
    <property type="match status" value="1"/>
</dbReference>
<dbReference type="InterPro" id="IPR013752">
    <property type="entry name" value="KPA_reductase"/>
</dbReference>
<protein>
    <recommendedName>
        <fullName evidence="4">2-dehydropantoate 2-reductase</fullName>
        <ecNumber evidence="4">1.1.1.169</ecNumber>
    </recommendedName>
    <alternativeName>
        <fullName evidence="4">Ketopantoate reductase</fullName>
    </alternativeName>
</protein>
<proteinExistence type="inferred from homology"/>
<dbReference type="InterPro" id="IPR003710">
    <property type="entry name" value="ApbA"/>
</dbReference>
<dbReference type="EMBL" id="CABFNS010001079">
    <property type="protein sequence ID" value="VUC37950.1"/>
    <property type="molecule type" value="Genomic_DNA"/>
</dbReference>
<feature type="domain" description="Ketopantoate reductase C-terminal" evidence="6">
    <location>
        <begin position="190"/>
        <end position="316"/>
    </location>
</feature>
<sequence length="329" mass="35824">MSSALIYGGGCIGAVSAYLLSQKLSPERIALICRSNYKEIKENGITINSGLWGSQLNVRPAVFQSVDAAVAEQGSTYDYVFITTKAQSKEDTDTEAVAPAISSTTAIVLMQNGVGIEDPWHARFPSNPIISVVMYLPVTQTQPGVFSHALYHVFQMGTFPHNAPEQHQLMARNLSDILSLSGAQATVFDDVQPCRWRKMLVNGSENPICAIVQLPDVAFFQSNPGATQFTHDVMVEIASVARAAGYPTITDQVVQEQLDVMTGRPFPGVEPSMMADAMAGRQMEADAILGNVVRIGSQYGVETPRLSTLYYLIQGLNYRHKHGAPSIRR</sequence>
<dbReference type="EC" id="1.1.1.169" evidence="4"/>
<comment type="function">
    <text evidence="4">Catalyzes the NADPH-dependent reduction of ketopantoate into pantoic acid.</text>
</comment>
<dbReference type="InterPro" id="IPR013328">
    <property type="entry name" value="6PGD_dom2"/>
</dbReference>
<dbReference type="Gene3D" id="3.40.50.720">
    <property type="entry name" value="NAD(P)-binding Rossmann-like Domain"/>
    <property type="match status" value="1"/>
</dbReference>
<feature type="domain" description="Ketopantoate reductase N-terminal" evidence="5">
    <location>
        <begin position="5"/>
        <end position="160"/>
    </location>
</feature>
<dbReference type="Gene3D" id="1.10.1040.10">
    <property type="entry name" value="N-(1-d-carboxylethyl)-l-norvaline Dehydrogenase, domain 2"/>
    <property type="match status" value="1"/>
</dbReference>
<keyword evidence="2 4" id="KW-0521">NADP</keyword>
<comment type="catalytic activity">
    <reaction evidence="4">
        <text>(R)-pantoate + NADP(+) = 2-dehydropantoate + NADPH + H(+)</text>
        <dbReference type="Rhea" id="RHEA:16233"/>
        <dbReference type="ChEBI" id="CHEBI:11561"/>
        <dbReference type="ChEBI" id="CHEBI:15378"/>
        <dbReference type="ChEBI" id="CHEBI:15980"/>
        <dbReference type="ChEBI" id="CHEBI:57783"/>
        <dbReference type="ChEBI" id="CHEBI:58349"/>
        <dbReference type="EC" id="1.1.1.169"/>
    </reaction>
</comment>
<dbReference type="PANTHER" id="PTHR21708">
    <property type="entry name" value="PROBABLE 2-DEHYDROPANTOATE 2-REDUCTASE"/>
    <property type="match status" value="1"/>
</dbReference>
<name>A0ABY6V2G7_BIOOC</name>
<dbReference type="NCBIfam" id="TIGR00745">
    <property type="entry name" value="apbA_panE"/>
    <property type="match status" value="1"/>
</dbReference>
<accession>A0ABY6V2G7</accession>
<dbReference type="InterPro" id="IPR008927">
    <property type="entry name" value="6-PGluconate_DH-like_C_sf"/>
</dbReference>
<dbReference type="Proteomes" id="UP000766486">
    <property type="component" value="Unassembled WGS sequence"/>
</dbReference>